<evidence type="ECO:0000256" key="2">
    <source>
        <dbReference type="ARBA" id="ARBA00022723"/>
    </source>
</evidence>
<feature type="domain" description="Alcohol dehydrogenase-like N-terminal" evidence="6">
    <location>
        <begin position="69"/>
        <end position="200"/>
    </location>
</feature>
<dbReference type="PROSITE" id="PS00059">
    <property type="entry name" value="ADH_ZINC"/>
    <property type="match status" value="1"/>
</dbReference>
<dbReference type="GO" id="GO:0016491">
    <property type="term" value="F:oxidoreductase activity"/>
    <property type="evidence" value="ECO:0007669"/>
    <property type="project" value="UniProtKB-KW"/>
</dbReference>
<protein>
    <recommendedName>
        <fullName evidence="6">Alcohol dehydrogenase-like N-terminal domain-containing protein</fullName>
    </recommendedName>
</protein>
<dbReference type="CDD" id="cd08283">
    <property type="entry name" value="FDH_like_1"/>
    <property type="match status" value="1"/>
</dbReference>
<dbReference type="Gene3D" id="3.40.50.720">
    <property type="entry name" value="NAD(P)-binding Rossmann-like Domain"/>
    <property type="match status" value="1"/>
</dbReference>
<dbReference type="PANTHER" id="PTHR42813:SF1">
    <property type="entry name" value="DEHYDROGENASE, PUTATIVE (AFU_ORTHOLOGUE AFUA_5G03930)-RELATED"/>
    <property type="match status" value="1"/>
</dbReference>
<keyword evidence="4" id="KW-0560">Oxidoreductase</keyword>
<dbReference type="GO" id="GO:0008270">
    <property type="term" value="F:zinc ion binding"/>
    <property type="evidence" value="ECO:0007669"/>
    <property type="project" value="InterPro"/>
</dbReference>
<dbReference type="STRING" id="177199.A0A420YCF9"/>
<dbReference type="SUPFAM" id="SSF51735">
    <property type="entry name" value="NAD(P)-binding Rossmann-fold domains"/>
    <property type="match status" value="1"/>
</dbReference>
<dbReference type="Pfam" id="PF08240">
    <property type="entry name" value="ADH_N"/>
    <property type="match status" value="1"/>
</dbReference>
<evidence type="ECO:0000256" key="5">
    <source>
        <dbReference type="SAM" id="MobiDB-lite"/>
    </source>
</evidence>
<comment type="cofactor">
    <cofactor evidence="1">
        <name>Zn(2+)</name>
        <dbReference type="ChEBI" id="CHEBI:29105"/>
    </cofactor>
</comment>
<dbReference type="PANTHER" id="PTHR42813">
    <property type="entry name" value="ZINC-TYPE ALCOHOL DEHYDROGENASE-LIKE"/>
    <property type="match status" value="1"/>
</dbReference>
<dbReference type="AlphaFoldDB" id="A0A420YCF9"/>
<dbReference type="SUPFAM" id="SSF50129">
    <property type="entry name" value="GroES-like"/>
    <property type="match status" value="1"/>
</dbReference>
<organism evidence="7 8">
    <name type="scientific">Coniochaeta pulveracea</name>
    <dbReference type="NCBI Taxonomy" id="177199"/>
    <lineage>
        <taxon>Eukaryota</taxon>
        <taxon>Fungi</taxon>
        <taxon>Dikarya</taxon>
        <taxon>Ascomycota</taxon>
        <taxon>Pezizomycotina</taxon>
        <taxon>Sordariomycetes</taxon>
        <taxon>Sordariomycetidae</taxon>
        <taxon>Coniochaetales</taxon>
        <taxon>Coniochaetaceae</taxon>
        <taxon>Coniochaeta</taxon>
    </lineage>
</organism>
<evidence type="ECO:0000313" key="7">
    <source>
        <dbReference type="EMBL" id="RKU45487.1"/>
    </source>
</evidence>
<dbReference type="InterPro" id="IPR002328">
    <property type="entry name" value="ADH_Zn_CS"/>
</dbReference>
<sequence>MAANLGAKAAEKVIGHGDQNRAARTDIANPDREGGKYADPSGEKMKALVWMGKNDVRVVETSKPALIEPHDAIIKVTGSTICGSDVHIMHGVIVQTEKGDILGHEFCGVVESVGPAVKNIRPGERVVNSFCISCGECQYCKQKLTTACEKTNASRLHEKMYGGRMSGIFGYSHFTGGYAGGQAEYVRVPLADNNLLKIPDSVPDEKGLYLSDVLPTSYHAVTYTGVKEGDTVAIWGLGPIGFMACFWALKVKGARRVIGIDNNWRTKYTMDKIPGVETINYTELQGKTVPDRVHEMVPGGVDIAIDATGGEYGKGWTHKVELALNLEQDTSEMINECIYSVKKFGKVGVIGDYVGCEHFLSLLPLAVQVTDLNPVTNHFNIGAVMELGITLVGCGQAPVQRYWEELRDFIVNGTVDPTIMLTHRFKIDDVAKGYYMQEKRQDGLVKCFVETRFSAPRAPGTPELTTL</sequence>
<name>A0A420YCF9_9PEZI</name>
<dbReference type="Proteomes" id="UP000275385">
    <property type="component" value="Unassembled WGS sequence"/>
</dbReference>
<evidence type="ECO:0000256" key="4">
    <source>
        <dbReference type="ARBA" id="ARBA00023002"/>
    </source>
</evidence>
<evidence type="ECO:0000256" key="1">
    <source>
        <dbReference type="ARBA" id="ARBA00001947"/>
    </source>
</evidence>
<feature type="region of interest" description="Disordered" evidence="5">
    <location>
        <begin position="16"/>
        <end position="40"/>
    </location>
</feature>
<dbReference type="EMBL" id="QVQW01000021">
    <property type="protein sequence ID" value="RKU45487.1"/>
    <property type="molecule type" value="Genomic_DNA"/>
</dbReference>
<evidence type="ECO:0000256" key="3">
    <source>
        <dbReference type="ARBA" id="ARBA00022833"/>
    </source>
</evidence>
<evidence type="ECO:0000259" key="6">
    <source>
        <dbReference type="Pfam" id="PF08240"/>
    </source>
</evidence>
<proteinExistence type="predicted"/>
<reference evidence="7 8" key="1">
    <citation type="submission" date="2018-08" db="EMBL/GenBank/DDBJ databases">
        <title>Draft genome of the lignicolous fungus Coniochaeta pulveracea.</title>
        <authorList>
            <person name="Borstlap C.J."/>
            <person name="De Witt R.N."/>
            <person name="Botha A."/>
            <person name="Volschenk H."/>
        </authorList>
    </citation>
    <scope>NUCLEOTIDE SEQUENCE [LARGE SCALE GENOMIC DNA]</scope>
    <source>
        <strain evidence="7 8">CAB683</strain>
    </source>
</reference>
<evidence type="ECO:0000313" key="8">
    <source>
        <dbReference type="Proteomes" id="UP000275385"/>
    </source>
</evidence>
<accession>A0A420YCF9</accession>
<dbReference type="InterPro" id="IPR036291">
    <property type="entry name" value="NAD(P)-bd_dom_sf"/>
</dbReference>
<keyword evidence="8" id="KW-1185">Reference proteome</keyword>
<comment type="caution">
    <text evidence="7">The sequence shown here is derived from an EMBL/GenBank/DDBJ whole genome shotgun (WGS) entry which is preliminary data.</text>
</comment>
<keyword evidence="2" id="KW-0479">Metal-binding</keyword>
<gene>
    <name evidence="7" type="ORF">DL546_008324</name>
</gene>
<dbReference type="InterPro" id="IPR013154">
    <property type="entry name" value="ADH-like_N"/>
</dbReference>
<dbReference type="Gene3D" id="3.90.180.10">
    <property type="entry name" value="Medium-chain alcohol dehydrogenases, catalytic domain"/>
    <property type="match status" value="1"/>
</dbReference>
<dbReference type="OrthoDB" id="3941538at2759"/>
<dbReference type="InterPro" id="IPR011032">
    <property type="entry name" value="GroES-like_sf"/>
</dbReference>
<keyword evidence="3" id="KW-0862">Zinc</keyword>